<reference evidence="1 2" key="1">
    <citation type="journal article" date="2014" name="Genome Announc.">
        <title>Complete Genome Sequence of Cronobacter sakazakii Strain CMCC 45402.</title>
        <authorList>
            <person name="Zhao Z."/>
            <person name="Wang L."/>
            <person name="Wang B."/>
            <person name="Liang H."/>
            <person name="Ye Q."/>
            <person name="Zeng M."/>
        </authorList>
    </citation>
    <scope>NUCLEOTIDE SEQUENCE [LARGE SCALE GENOMIC DNA]</scope>
    <source>
        <strain evidence="2">45402</strain>
    </source>
</reference>
<protein>
    <submittedName>
        <fullName evidence="1">Uncharacterized protein</fullName>
    </submittedName>
</protein>
<dbReference type="Proteomes" id="UP000018545">
    <property type="component" value="Chromosome"/>
</dbReference>
<accession>V5TWE1</accession>
<dbReference type="AlphaFoldDB" id="V5TWE1"/>
<sequence>MYLSAGHSGCLISKAAQSAVSSYFLIAISQLAGKIFL</sequence>
<evidence type="ECO:0000313" key="2">
    <source>
        <dbReference type="Proteomes" id="UP000018545"/>
    </source>
</evidence>
<proteinExistence type="predicted"/>
<gene>
    <name evidence="1" type="ORF">P262_00741</name>
</gene>
<dbReference type="EMBL" id="CP006731">
    <property type="protein sequence ID" value="AHB68889.1"/>
    <property type="molecule type" value="Genomic_DNA"/>
</dbReference>
<name>V5TWE1_9ENTR</name>
<dbReference type="KEGG" id="csi:P262_00741"/>
<dbReference type="PATRIC" id="fig|1401659.3.peg.522"/>
<organism evidence="1 2">
    <name type="scientific">Cronobacter malonaticus</name>
    <dbReference type="NCBI Taxonomy" id="413503"/>
    <lineage>
        <taxon>Bacteria</taxon>
        <taxon>Pseudomonadati</taxon>
        <taxon>Pseudomonadota</taxon>
        <taxon>Gammaproteobacteria</taxon>
        <taxon>Enterobacterales</taxon>
        <taxon>Enterobacteriaceae</taxon>
        <taxon>Cronobacter</taxon>
    </lineage>
</organism>
<evidence type="ECO:0000313" key="1">
    <source>
        <dbReference type="EMBL" id="AHB68889.1"/>
    </source>
</evidence>
<dbReference type="HOGENOM" id="CLU_3342730_0_0_6"/>